<dbReference type="AlphaFoldDB" id="A0A2I2G4S6"/>
<dbReference type="RefSeq" id="XP_024703180.1">
    <property type="nucleotide sequence ID" value="XM_024842749.1"/>
</dbReference>
<organism evidence="2 3">
    <name type="scientific">Aspergillus steynii IBT 23096</name>
    <dbReference type="NCBI Taxonomy" id="1392250"/>
    <lineage>
        <taxon>Eukaryota</taxon>
        <taxon>Fungi</taxon>
        <taxon>Dikarya</taxon>
        <taxon>Ascomycota</taxon>
        <taxon>Pezizomycotina</taxon>
        <taxon>Eurotiomycetes</taxon>
        <taxon>Eurotiomycetidae</taxon>
        <taxon>Eurotiales</taxon>
        <taxon>Aspergillaceae</taxon>
        <taxon>Aspergillus</taxon>
        <taxon>Aspergillus subgen. Circumdati</taxon>
    </lineage>
</organism>
<sequence>MKSVRMAVEWSFDPHPRKGRAFCRSLGFLADFHCPLGNRVMVGSFPTVKAQNSPEKKNRPVMSSLHSIPTMQGFTCQLDCVDAGTATTAAARSMQTSDSGHSPVTVTLSDLTWRRSQSQRKCLFIAVQHGGGWSHGDAYWNGSNHSSSGGTHSAVSLNMGGLKLGSSGRTNRRFENAWMLRLESQSEPGTRSIPWDGSVDGSGERFD</sequence>
<feature type="region of interest" description="Disordered" evidence="1">
    <location>
        <begin position="185"/>
        <end position="207"/>
    </location>
</feature>
<evidence type="ECO:0000256" key="1">
    <source>
        <dbReference type="SAM" id="MobiDB-lite"/>
    </source>
</evidence>
<dbReference type="VEuPathDB" id="FungiDB:P170DRAFT_199167"/>
<name>A0A2I2G4S6_9EURO</name>
<dbReference type="Proteomes" id="UP000234275">
    <property type="component" value="Unassembled WGS sequence"/>
</dbReference>
<gene>
    <name evidence="2" type="ORF">P170DRAFT_199167</name>
</gene>
<evidence type="ECO:0000313" key="2">
    <source>
        <dbReference type="EMBL" id="PLB47878.1"/>
    </source>
</evidence>
<evidence type="ECO:0000313" key="3">
    <source>
        <dbReference type="Proteomes" id="UP000234275"/>
    </source>
</evidence>
<keyword evidence="3" id="KW-1185">Reference proteome</keyword>
<comment type="caution">
    <text evidence="2">The sequence shown here is derived from an EMBL/GenBank/DDBJ whole genome shotgun (WGS) entry which is preliminary data.</text>
</comment>
<reference evidence="2 3" key="1">
    <citation type="submission" date="2016-12" db="EMBL/GenBank/DDBJ databases">
        <title>The genomes of Aspergillus section Nigri reveals drivers in fungal speciation.</title>
        <authorList>
            <consortium name="DOE Joint Genome Institute"/>
            <person name="Vesth T.C."/>
            <person name="Nybo J."/>
            <person name="Theobald S."/>
            <person name="Brandl J."/>
            <person name="Frisvad J.C."/>
            <person name="Nielsen K.F."/>
            <person name="Lyhne E.K."/>
            <person name="Kogle M.E."/>
            <person name="Kuo A."/>
            <person name="Riley R."/>
            <person name="Clum A."/>
            <person name="Nolan M."/>
            <person name="Lipzen A."/>
            <person name="Salamov A."/>
            <person name="Henrissat B."/>
            <person name="Wiebenga A."/>
            <person name="De Vries R.P."/>
            <person name="Grigoriev I.V."/>
            <person name="Mortensen U.H."/>
            <person name="Andersen M.R."/>
            <person name="Baker S.E."/>
        </authorList>
    </citation>
    <scope>NUCLEOTIDE SEQUENCE [LARGE SCALE GENOMIC DNA]</scope>
    <source>
        <strain evidence="2 3">IBT 23096</strain>
    </source>
</reference>
<accession>A0A2I2G4S6</accession>
<protein>
    <submittedName>
        <fullName evidence="2">Uncharacterized protein</fullName>
    </submittedName>
</protein>
<dbReference type="GeneID" id="36550447"/>
<dbReference type="EMBL" id="MSFO01000005">
    <property type="protein sequence ID" value="PLB47878.1"/>
    <property type="molecule type" value="Genomic_DNA"/>
</dbReference>
<proteinExistence type="predicted"/>